<dbReference type="InterPro" id="IPR046357">
    <property type="entry name" value="PPIase_dom_sf"/>
</dbReference>
<gene>
    <name evidence="1" type="ORF">HMPREF9151_00812</name>
</gene>
<reference evidence="1 2" key="1">
    <citation type="submission" date="2012-05" db="EMBL/GenBank/DDBJ databases">
        <authorList>
            <person name="Weinstock G."/>
            <person name="Sodergren E."/>
            <person name="Lobos E.A."/>
            <person name="Fulton L."/>
            <person name="Fulton R."/>
            <person name="Courtney L."/>
            <person name="Fronick C."/>
            <person name="O'Laughlin M."/>
            <person name="Godfrey J."/>
            <person name="Wilson R.M."/>
            <person name="Miner T."/>
            <person name="Farmer C."/>
            <person name="Delehaunty K."/>
            <person name="Cordes M."/>
            <person name="Minx P."/>
            <person name="Tomlinson C."/>
            <person name="Chen J."/>
            <person name="Wollam A."/>
            <person name="Pepin K.H."/>
            <person name="Bhonagiri V."/>
            <person name="Zhang X."/>
            <person name="Suruliraj S."/>
            <person name="Warren W."/>
            <person name="Mitreva M."/>
            <person name="Mardis E.R."/>
            <person name="Wilson R.K."/>
        </authorList>
    </citation>
    <scope>NUCLEOTIDE SEQUENCE [LARGE SCALE GENOMIC DNA]</scope>
    <source>
        <strain evidence="1 2">F0055</strain>
    </source>
</reference>
<dbReference type="EMBL" id="AMEP01000055">
    <property type="protein sequence ID" value="EKY02368.1"/>
    <property type="molecule type" value="Genomic_DNA"/>
</dbReference>
<dbReference type="GO" id="GO:0003755">
    <property type="term" value="F:peptidyl-prolyl cis-trans isomerase activity"/>
    <property type="evidence" value="ECO:0007669"/>
    <property type="project" value="InterPro"/>
</dbReference>
<evidence type="ECO:0000313" key="1">
    <source>
        <dbReference type="EMBL" id="EKY02368.1"/>
    </source>
</evidence>
<accession>L1NG71</accession>
<comment type="caution">
    <text evidence="1">The sequence shown here is derived from an EMBL/GenBank/DDBJ whole genome shotgun (WGS) entry which is preliminary data.</text>
</comment>
<evidence type="ECO:0000313" key="2">
    <source>
        <dbReference type="Proteomes" id="UP000010433"/>
    </source>
</evidence>
<dbReference type="Pfam" id="PF16109">
    <property type="entry name" value="DUF4827"/>
    <property type="match status" value="1"/>
</dbReference>
<evidence type="ECO:0008006" key="3">
    <source>
        <dbReference type="Google" id="ProtNLM"/>
    </source>
</evidence>
<dbReference type="InterPro" id="IPR032252">
    <property type="entry name" value="DUF4827"/>
</dbReference>
<organism evidence="1 2">
    <name type="scientific">Hoylesella saccharolytica F0055</name>
    <dbReference type="NCBI Taxonomy" id="1127699"/>
    <lineage>
        <taxon>Bacteria</taxon>
        <taxon>Pseudomonadati</taxon>
        <taxon>Bacteroidota</taxon>
        <taxon>Bacteroidia</taxon>
        <taxon>Bacteroidales</taxon>
        <taxon>Prevotellaceae</taxon>
        <taxon>Hoylesella</taxon>
    </lineage>
</organism>
<dbReference type="Gene3D" id="3.10.50.40">
    <property type="match status" value="1"/>
</dbReference>
<dbReference type="PATRIC" id="fig|1127699.3.peg.749"/>
<dbReference type="PROSITE" id="PS51257">
    <property type="entry name" value="PROKAR_LIPOPROTEIN"/>
    <property type="match status" value="1"/>
</dbReference>
<dbReference type="OrthoDB" id="1096383at2"/>
<sequence>MKKLLFSLCCFAGIWILGSCDKYQSYADQVKLERNAINQYIAKHGIRVISENDFVANGEKTDTSKNEFVVFESSGIYLQIIDKGCGKKIADGERTDVLCRFTEWNLLKDTVQLSSFLPAFAAMVDKMSVTNTSGTFTGAFTGGSGLMYQAYQRSSGTSVPSGWLTPLSYISIGRPSADGEKVARVRVIVPHDKGHGAAMSGVTPFLYEITYEKGK</sequence>
<name>L1NG71_9BACT</name>
<dbReference type="STRING" id="1127699.HMPREF9151_00812"/>
<protein>
    <recommendedName>
        <fullName evidence="3">DUF4827 domain-containing protein</fullName>
    </recommendedName>
</protein>
<dbReference type="Proteomes" id="UP000010433">
    <property type="component" value="Unassembled WGS sequence"/>
</dbReference>
<dbReference type="RefSeq" id="WP_009162022.1">
    <property type="nucleotide sequence ID" value="NZ_KB290980.1"/>
</dbReference>
<proteinExistence type="predicted"/>
<dbReference type="AlphaFoldDB" id="L1NG71"/>
<keyword evidence="2" id="KW-1185">Reference proteome</keyword>
<dbReference type="HOGENOM" id="CLU_114525_0_0_10"/>